<comment type="caution">
    <text evidence="1">The sequence shown here is derived from an EMBL/GenBank/DDBJ whole genome shotgun (WGS) entry which is preliminary data.</text>
</comment>
<name>X0SZF7_9ZZZZ</name>
<reference evidence="1" key="1">
    <citation type="journal article" date="2014" name="Front. Microbiol.">
        <title>High frequency of phylogenetically diverse reductive dehalogenase-homologous genes in deep subseafloor sedimentary metagenomes.</title>
        <authorList>
            <person name="Kawai M."/>
            <person name="Futagami T."/>
            <person name="Toyoda A."/>
            <person name="Takaki Y."/>
            <person name="Nishi S."/>
            <person name="Hori S."/>
            <person name="Arai W."/>
            <person name="Tsubouchi T."/>
            <person name="Morono Y."/>
            <person name="Uchiyama I."/>
            <person name="Ito T."/>
            <person name="Fujiyama A."/>
            <person name="Inagaki F."/>
            <person name="Takami H."/>
        </authorList>
    </citation>
    <scope>NUCLEOTIDE SEQUENCE</scope>
    <source>
        <strain evidence="1">Expedition CK06-06</strain>
    </source>
</reference>
<organism evidence="1">
    <name type="scientific">marine sediment metagenome</name>
    <dbReference type="NCBI Taxonomy" id="412755"/>
    <lineage>
        <taxon>unclassified sequences</taxon>
        <taxon>metagenomes</taxon>
        <taxon>ecological metagenomes</taxon>
    </lineage>
</organism>
<gene>
    <name evidence="1" type="ORF">S01H1_11581</name>
</gene>
<evidence type="ECO:0008006" key="2">
    <source>
        <dbReference type="Google" id="ProtNLM"/>
    </source>
</evidence>
<dbReference type="EMBL" id="BARS01005907">
    <property type="protein sequence ID" value="GAF80491.1"/>
    <property type="molecule type" value="Genomic_DNA"/>
</dbReference>
<dbReference type="Gene3D" id="3.40.30.10">
    <property type="entry name" value="Glutaredoxin"/>
    <property type="match status" value="1"/>
</dbReference>
<protein>
    <recommendedName>
        <fullName evidence="2">SCO family protein</fullName>
    </recommendedName>
</protein>
<evidence type="ECO:0000313" key="1">
    <source>
        <dbReference type="EMBL" id="GAF80491.1"/>
    </source>
</evidence>
<feature type="non-terminal residue" evidence="1">
    <location>
        <position position="1"/>
    </location>
</feature>
<dbReference type="SUPFAM" id="SSF52833">
    <property type="entry name" value="Thioredoxin-like"/>
    <property type="match status" value="1"/>
</dbReference>
<accession>X0SZF7</accession>
<proteinExistence type="predicted"/>
<sequence length="47" mass="5234">QEENVGDNYTIDHSALAYLMGPDGEYITHIPYGTPASKMTETLGRYL</sequence>
<dbReference type="AlphaFoldDB" id="X0SZF7"/>
<dbReference type="InterPro" id="IPR036249">
    <property type="entry name" value="Thioredoxin-like_sf"/>
</dbReference>